<dbReference type="InterPro" id="IPR045263">
    <property type="entry name" value="GLUT"/>
</dbReference>
<comment type="similarity">
    <text evidence="14">Belongs to the major facilitator superfamily. Sugar transporter (TC 2.A.1.1) family.</text>
</comment>
<reference evidence="18" key="1">
    <citation type="journal article" date="2010" name="Genome Biol.">
        <title>Genome sequence of the necrotrophic plant pathogen Pythium ultimum reveals original pathogenicity mechanisms and effector repertoire.</title>
        <authorList>
            <person name="Levesque C.A."/>
            <person name="Brouwer H."/>
            <person name="Cano L."/>
            <person name="Hamilton J.P."/>
            <person name="Holt C."/>
            <person name="Huitema E."/>
            <person name="Raffaele S."/>
            <person name="Robideau G.P."/>
            <person name="Thines M."/>
            <person name="Win J."/>
            <person name="Zerillo M.M."/>
            <person name="Beakes G.W."/>
            <person name="Boore J.L."/>
            <person name="Busam D."/>
            <person name="Dumas B."/>
            <person name="Ferriera S."/>
            <person name="Fuerstenberg S.I."/>
            <person name="Gachon C.M."/>
            <person name="Gaulin E."/>
            <person name="Govers F."/>
            <person name="Grenville-Briggs L."/>
            <person name="Horner N."/>
            <person name="Hostetler J."/>
            <person name="Jiang R.H."/>
            <person name="Johnson J."/>
            <person name="Krajaejun T."/>
            <person name="Lin H."/>
            <person name="Meijer H.J."/>
            <person name="Moore B."/>
            <person name="Morris P."/>
            <person name="Phuntmart V."/>
            <person name="Puiu D."/>
            <person name="Shetty J."/>
            <person name="Stajich J.E."/>
            <person name="Tripathy S."/>
            <person name="Wawra S."/>
            <person name="van West P."/>
            <person name="Whitty B.R."/>
            <person name="Coutinho P.M."/>
            <person name="Henrissat B."/>
            <person name="Martin F."/>
            <person name="Thomas P.D."/>
            <person name="Tyler B.M."/>
            <person name="De Vries R.P."/>
            <person name="Kamoun S."/>
            <person name="Yandell M."/>
            <person name="Tisserat N."/>
            <person name="Buell C.R."/>
        </authorList>
    </citation>
    <scope>NUCLEOTIDE SEQUENCE</scope>
    <source>
        <strain evidence="18">DAOM:BR144</strain>
    </source>
</reference>
<keyword evidence="4 15" id="KW-0812">Transmembrane</keyword>
<evidence type="ECO:0000256" key="7">
    <source>
        <dbReference type="ARBA" id="ARBA00044637"/>
    </source>
</evidence>
<comment type="catalytic activity">
    <reaction evidence="9">
        <text>D-xylose(out) = D-xylose(in)</text>
        <dbReference type="Rhea" id="RHEA:78427"/>
        <dbReference type="ChEBI" id="CHEBI:53455"/>
    </reaction>
    <physiologicalReaction direction="left-to-right" evidence="9">
        <dbReference type="Rhea" id="RHEA:78428"/>
    </physiologicalReaction>
</comment>
<protein>
    <recommendedName>
        <fullName evidence="13">Hexose transporter 1</fullName>
    </recommendedName>
</protein>
<dbReference type="Pfam" id="PF00083">
    <property type="entry name" value="Sugar_tr"/>
    <property type="match status" value="1"/>
</dbReference>
<dbReference type="InterPro" id="IPR003663">
    <property type="entry name" value="Sugar/inositol_transpt"/>
</dbReference>
<evidence type="ECO:0000256" key="6">
    <source>
        <dbReference type="ARBA" id="ARBA00023136"/>
    </source>
</evidence>
<evidence type="ECO:0000256" key="8">
    <source>
        <dbReference type="ARBA" id="ARBA00044648"/>
    </source>
</evidence>
<dbReference type="PRINTS" id="PR00171">
    <property type="entry name" value="SUGRTRNSPORT"/>
</dbReference>
<feature type="transmembrane region" description="Helical" evidence="15">
    <location>
        <begin position="415"/>
        <end position="439"/>
    </location>
</feature>
<feature type="transmembrane region" description="Helical" evidence="15">
    <location>
        <begin position="389"/>
        <end position="409"/>
    </location>
</feature>
<feature type="transmembrane region" description="Helical" evidence="15">
    <location>
        <begin position="223"/>
        <end position="246"/>
    </location>
</feature>
<dbReference type="SUPFAM" id="SSF103473">
    <property type="entry name" value="MFS general substrate transporter"/>
    <property type="match status" value="1"/>
</dbReference>
<dbReference type="PANTHER" id="PTHR23503">
    <property type="entry name" value="SOLUTE CARRIER FAMILY 2"/>
    <property type="match status" value="1"/>
</dbReference>
<comment type="subcellular location">
    <subcellularLocation>
        <location evidence="1">Membrane</location>
        <topology evidence="1">Multi-pass membrane protein</topology>
    </subcellularLocation>
</comment>
<keyword evidence="5 15" id="KW-1133">Transmembrane helix</keyword>
<feature type="transmembrane region" description="Helical" evidence="15">
    <location>
        <begin position="195"/>
        <end position="217"/>
    </location>
</feature>
<evidence type="ECO:0000259" key="16">
    <source>
        <dbReference type="PROSITE" id="PS50850"/>
    </source>
</evidence>
<dbReference type="InterPro" id="IPR020846">
    <property type="entry name" value="MFS_dom"/>
</dbReference>
<dbReference type="PROSITE" id="PS00216">
    <property type="entry name" value="SUGAR_TRANSPORT_1"/>
    <property type="match status" value="1"/>
</dbReference>
<evidence type="ECO:0000313" key="17">
    <source>
        <dbReference type="EnsemblProtists" id="PYU1_T000427"/>
    </source>
</evidence>
<dbReference type="PROSITE" id="PS50850">
    <property type="entry name" value="MFS"/>
    <property type="match status" value="1"/>
</dbReference>
<feature type="transmembrane region" description="Helical" evidence="15">
    <location>
        <begin position="166"/>
        <end position="183"/>
    </location>
</feature>
<dbReference type="eggNOG" id="KOG0569">
    <property type="taxonomic scope" value="Eukaryota"/>
</dbReference>
<evidence type="ECO:0000256" key="11">
    <source>
        <dbReference type="ARBA" id="ARBA00044668"/>
    </source>
</evidence>
<dbReference type="PANTHER" id="PTHR23503:SF8">
    <property type="entry name" value="FACILITATED GLUCOSE TRANSPORTER PROTEIN 1"/>
    <property type="match status" value="1"/>
</dbReference>
<evidence type="ECO:0000256" key="1">
    <source>
        <dbReference type="ARBA" id="ARBA00004141"/>
    </source>
</evidence>
<evidence type="ECO:0000256" key="15">
    <source>
        <dbReference type="SAM" id="Phobius"/>
    </source>
</evidence>
<dbReference type="AlphaFoldDB" id="K3W636"/>
<comment type="catalytic activity">
    <reaction evidence="10">
        <text>D-mannose(out) = D-mannose(in)</text>
        <dbReference type="Rhea" id="RHEA:78391"/>
        <dbReference type="ChEBI" id="CHEBI:4208"/>
    </reaction>
    <physiologicalReaction direction="left-to-right" evidence="10">
        <dbReference type="Rhea" id="RHEA:78392"/>
    </physiologicalReaction>
</comment>
<evidence type="ECO:0000256" key="13">
    <source>
        <dbReference type="ARBA" id="ARBA00044780"/>
    </source>
</evidence>
<reference evidence="18" key="2">
    <citation type="submission" date="2010-04" db="EMBL/GenBank/DDBJ databases">
        <authorList>
            <person name="Buell R."/>
            <person name="Hamilton J."/>
            <person name="Hostetler J."/>
        </authorList>
    </citation>
    <scope>NUCLEOTIDE SEQUENCE [LARGE SCALE GENOMIC DNA]</scope>
    <source>
        <strain evidence="18">DAOM:BR144</strain>
    </source>
</reference>
<feature type="domain" description="Major facilitator superfamily (MFS) profile" evidence="16">
    <location>
        <begin position="57"/>
        <end position="504"/>
    </location>
</feature>
<evidence type="ECO:0000256" key="12">
    <source>
        <dbReference type="ARBA" id="ARBA00044710"/>
    </source>
</evidence>
<dbReference type="STRING" id="431595.K3W636"/>
<comment type="subunit">
    <text evidence="2">Homodimer.</text>
</comment>
<comment type="catalytic activity">
    <reaction evidence="11">
        <text>D-glucosamine(out) = D-glucosamine(in)</text>
        <dbReference type="Rhea" id="RHEA:78423"/>
        <dbReference type="ChEBI" id="CHEBI:58723"/>
    </reaction>
    <physiologicalReaction direction="left-to-right" evidence="11">
        <dbReference type="Rhea" id="RHEA:78424"/>
    </physiologicalReaction>
</comment>
<dbReference type="Proteomes" id="UP000019132">
    <property type="component" value="Unassembled WGS sequence"/>
</dbReference>
<feature type="transmembrane region" description="Helical" evidence="15">
    <location>
        <begin position="480"/>
        <end position="500"/>
    </location>
</feature>
<dbReference type="GO" id="GO:0015149">
    <property type="term" value="F:hexose transmembrane transporter activity"/>
    <property type="evidence" value="ECO:0007669"/>
    <property type="project" value="TreeGrafter"/>
</dbReference>
<keyword evidence="6 15" id="KW-0472">Membrane</keyword>
<evidence type="ECO:0000256" key="14">
    <source>
        <dbReference type="RuleBase" id="RU003346"/>
    </source>
</evidence>
<dbReference type="HOGENOM" id="CLU_001265_30_5_1"/>
<feature type="transmembrane region" description="Helical" evidence="15">
    <location>
        <begin position="107"/>
        <end position="126"/>
    </location>
</feature>
<feature type="transmembrane region" description="Helical" evidence="15">
    <location>
        <begin position="52"/>
        <end position="70"/>
    </location>
</feature>
<organism evidence="17 18">
    <name type="scientific">Globisporangium ultimum (strain ATCC 200006 / CBS 805.95 / DAOM BR144)</name>
    <name type="common">Pythium ultimum</name>
    <dbReference type="NCBI Taxonomy" id="431595"/>
    <lineage>
        <taxon>Eukaryota</taxon>
        <taxon>Sar</taxon>
        <taxon>Stramenopiles</taxon>
        <taxon>Oomycota</taxon>
        <taxon>Peronosporomycetes</taxon>
        <taxon>Pythiales</taxon>
        <taxon>Pythiaceae</taxon>
        <taxon>Globisporangium</taxon>
    </lineage>
</organism>
<comment type="catalytic activity">
    <reaction evidence="12">
        <text>D-fructose(out) = D-fructose(in)</text>
        <dbReference type="Rhea" id="RHEA:60372"/>
        <dbReference type="ChEBI" id="CHEBI:37721"/>
    </reaction>
    <physiologicalReaction direction="left-to-right" evidence="12">
        <dbReference type="Rhea" id="RHEA:60373"/>
    </physiologicalReaction>
</comment>
<dbReference type="VEuPathDB" id="FungiDB:PYU1_G000427"/>
<evidence type="ECO:0000256" key="5">
    <source>
        <dbReference type="ARBA" id="ARBA00022989"/>
    </source>
</evidence>
<proteinExistence type="inferred from homology"/>
<dbReference type="EnsemblProtists" id="PYU1_T000427">
    <property type="protein sequence ID" value="PYU1_T000427"/>
    <property type="gene ID" value="PYU1_G000427"/>
</dbReference>
<dbReference type="PROSITE" id="PS00217">
    <property type="entry name" value="SUGAR_TRANSPORT_2"/>
    <property type="match status" value="1"/>
</dbReference>
<dbReference type="InterPro" id="IPR036259">
    <property type="entry name" value="MFS_trans_sf"/>
</dbReference>
<keyword evidence="18" id="KW-1185">Reference proteome</keyword>
<dbReference type="InParanoid" id="K3W636"/>
<evidence type="ECO:0000256" key="4">
    <source>
        <dbReference type="ARBA" id="ARBA00022692"/>
    </source>
</evidence>
<keyword evidence="3 14" id="KW-0813">Transport</keyword>
<sequence length="525" mass="56662">MSQLQLPSPTLAAAPGDKYAPLSTPLSVRLSTHGLDDDVTREQQRRALRPHWVLYTSILVALIQPLQYGWSTSQLNLTTFNDADDCNARPVPEGRCLMFPGHSKLEWTFAVNAWIVGGMVGSLASGRFSDALGRKKVMLANCGFIIVGAAIQATVSNIWLFVLGRVFAGIASGCATGVVGGYINEVTPPHLRSSLGVGFQISITIGILLVGLTFFFANTSSGWRYIAAFPIVLAGVFMALAPFVMVESPAWLLMKGRHEDAEKELARLFGHENVHVALGWLEAKENQSNDVEQAQPDELDLKTSGDNSGKSNLALLFSPLLLRQLITAVGIACAQQLSGINAVFFYSSDIFKKAGIADDRIGTLIIDVVNVLPTFFSGWLATRYGNRKMILCGMIGMLVSAVCMTISLLSGIQALSIVFTATYVAAFGVSLGPLVWVVVADLFPDSVRASASSICIGSNWTSNLVIGICYPYVADALNDYGFVPFVGTLTVFYVFVLRMVPETSGKSSEEIQELFAAHRKQKNLA</sequence>
<dbReference type="EMBL" id="GL376636">
    <property type="status" value="NOT_ANNOTATED_CDS"/>
    <property type="molecule type" value="Genomic_DNA"/>
</dbReference>
<dbReference type="GO" id="GO:0016020">
    <property type="term" value="C:membrane"/>
    <property type="evidence" value="ECO:0007669"/>
    <property type="project" value="UniProtKB-SubCell"/>
</dbReference>
<accession>K3W636</accession>
<evidence type="ECO:0000313" key="18">
    <source>
        <dbReference type="Proteomes" id="UP000019132"/>
    </source>
</evidence>
<evidence type="ECO:0000256" key="10">
    <source>
        <dbReference type="ARBA" id="ARBA00044662"/>
    </source>
</evidence>
<feature type="transmembrane region" description="Helical" evidence="15">
    <location>
        <begin position="451"/>
        <end position="474"/>
    </location>
</feature>
<reference evidence="17" key="3">
    <citation type="submission" date="2015-02" db="UniProtKB">
        <authorList>
            <consortium name="EnsemblProtists"/>
        </authorList>
    </citation>
    <scope>IDENTIFICATION</scope>
    <source>
        <strain evidence="17">DAOM BR144</strain>
    </source>
</reference>
<evidence type="ECO:0000256" key="2">
    <source>
        <dbReference type="ARBA" id="ARBA00011738"/>
    </source>
</evidence>
<dbReference type="OMA" id="FMQTFAP"/>
<name>K3W636_GLOUD</name>
<dbReference type="InterPro" id="IPR005828">
    <property type="entry name" value="MFS_sugar_transport-like"/>
</dbReference>
<evidence type="ECO:0000256" key="9">
    <source>
        <dbReference type="ARBA" id="ARBA00044656"/>
    </source>
</evidence>
<comment type="catalytic activity">
    <reaction evidence="8">
        <text>D-glucose(out) = D-glucose(in)</text>
        <dbReference type="Rhea" id="RHEA:60376"/>
        <dbReference type="ChEBI" id="CHEBI:4167"/>
    </reaction>
    <physiologicalReaction direction="left-to-right" evidence="8">
        <dbReference type="Rhea" id="RHEA:60377"/>
    </physiologicalReaction>
</comment>
<feature type="transmembrane region" description="Helical" evidence="15">
    <location>
        <begin position="138"/>
        <end position="160"/>
    </location>
</feature>
<dbReference type="InterPro" id="IPR005829">
    <property type="entry name" value="Sugar_transporter_CS"/>
</dbReference>
<dbReference type="Gene3D" id="1.20.1250.20">
    <property type="entry name" value="MFS general substrate transporter like domains"/>
    <property type="match status" value="1"/>
</dbReference>
<comment type="catalytic activity">
    <reaction evidence="7">
        <text>D-galactose(in) = D-galactose(out)</text>
        <dbReference type="Rhea" id="RHEA:34915"/>
        <dbReference type="ChEBI" id="CHEBI:4139"/>
    </reaction>
    <physiologicalReaction direction="right-to-left" evidence="7">
        <dbReference type="Rhea" id="RHEA:34917"/>
    </physiologicalReaction>
</comment>
<dbReference type="NCBIfam" id="TIGR00879">
    <property type="entry name" value="SP"/>
    <property type="match status" value="1"/>
</dbReference>
<evidence type="ECO:0000256" key="3">
    <source>
        <dbReference type="ARBA" id="ARBA00022448"/>
    </source>
</evidence>